<reference evidence="8 9" key="1">
    <citation type="submission" date="2016-10" db="EMBL/GenBank/DDBJ databases">
        <authorList>
            <person name="de Groot N.N."/>
        </authorList>
    </citation>
    <scope>NUCLEOTIDE SEQUENCE [LARGE SCALE GENOMIC DNA]</scope>
    <source>
        <strain evidence="8 9">ATCC 700224</strain>
    </source>
</reference>
<dbReference type="AlphaFoldDB" id="A0A1G6YUP7"/>
<dbReference type="PROSITE" id="PS52018">
    <property type="entry name" value="DART"/>
    <property type="match status" value="1"/>
</dbReference>
<evidence type="ECO:0000256" key="5">
    <source>
        <dbReference type="ARBA" id="ARBA00023125"/>
    </source>
</evidence>
<keyword evidence="1 6" id="KW-1277">Toxin-antitoxin system</keyword>
<keyword evidence="3 6" id="KW-0808">Transferase</keyword>
<sequence length="213" mass="23951">MLSLTPERALIFRIMHRDNVAWTVANGFHCRNSALADPGFVPIGNPDLIEHRRDMPIPIPPCGVLGDYIPFYFTPRSPMLYNIRTGHRGIRKRANAEIVVAVACLHDLLDRAIPFVVSDRHAYLATASFSSGLDGLQSLDWAALQASDFRRDPENPEKFERYQAEALIHRHLPANGLRGWVCFDDDAKAFVTGLLDEHGLSMTVATRPGWYFP</sequence>
<feature type="binding site" evidence="6">
    <location>
        <position position="52"/>
    </location>
    <ligand>
        <name>NAD(+)</name>
        <dbReference type="ChEBI" id="CHEBI:57540"/>
    </ligand>
</feature>
<evidence type="ECO:0000313" key="9">
    <source>
        <dbReference type="Proteomes" id="UP000199412"/>
    </source>
</evidence>
<gene>
    <name evidence="8" type="ORF">SAMN05421720_102135</name>
</gene>
<feature type="domain" description="DarT" evidence="7">
    <location>
        <begin position="9"/>
        <end position="212"/>
    </location>
</feature>
<evidence type="ECO:0000256" key="4">
    <source>
        <dbReference type="ARBA" id="ARBA00022695"/>
    </source>
</evidence>
<keyword evidence="2 6" id="KW-0328">Glycosyltransferase</keyword>
<dbReference type="GO" id="GO:0016757">
    <property type="term" value="F:glycosyltransferase activity"/>
    <property type="evidence" value="ECO:0007669"/>
    <property type="project" value="UniProtKB-UniRule"/>
</dbReference>
<comment type="caution">
    <text evidence="6">Lacks conserved residue(s) required for the propagation of feature annotation.</text>
</comment>
<accession>A0A1G6YUP7</accession>
<dbReference type="EMBL" id="FNAP01000002">
    <property type="protein sequence ID" value="SDD94058.1"/>
    <property type="molecule type" value="Genomic_DNA"/>
</dbReference>
<dbReference type="GO" id="GO:0003677">
    <property type="term" value="F:DNA binding"/>
    <property type="evidence" value="ECO:0007669"/>
    <property type="project" value="UniProtKB-UniRule"/>
</dbReference>
<comment type="similarity">
    <text evidence="6">Belongs to the DarT ADP-ribosyltransferase family.</text>
</comment>
<evidence type="ECO:0000256" key="1">
    <source>
        <dbReference type="ARBA" id="ARBA00022649"/>
    </source>
</evidence>
<keyword evidence="9" id="KW-1185">Reference proteome</keyword>
<evidence type="ECO:0000313" key="8">
    <source>
        <dbReference type="EMBL" id="SDD94058.1"/>
    </source>
</evidence>
<keyword evidence="5 6" id="KW-0238">DNA-binding</keyword>
<feature type="active site" evidence="6">
    <location>
        <position position="165"/>
    </location>
</feature>
<dbReference type="InterPro" id="IPR029494">
    <property type="entry name" value="DarT"/>
</dbReference>
<name>A0A1G6YUP7_9PROT</name>
<evidence type="ECO:0000259" key="7">
    <source>
        <dbReference type="PROSITE" id="PS52018"/>
    </source>
</evidence>
<organism evidence="8 9">
    <name type="scientific">Rhodospira trueperi</name>
    <dbReference type="NCBI Taxonomy" id="69960"/>
    <lineage>
        <taxon>Bacteria</taxon>
        <taxon>Pseudomonadati</taxon>
        <taxon>Pseudomonadota</taxon>
        <taxon>Alphaproteobacteria</taxon>
        <taxon>Rhodospirillales</taxon>
        <taxon>Rhodospirillaceae</taxon>
        <taxon>Rhodospira</taxon>
    </lineage>
</organism>
<keyword evidence="4 6" id="KW-0548">Nucleotidyltransferase</keyword>
<dbReference type="GO" id="GO:0016779">
    <property type="term" value="F:nucleotidyltransferase activity"/>
    <property type="evidence" value="ECO:0007669"/>
    <property type="project" value="UniProtKB-UniRule"/>
</dbReference>
<evidence type="ECO:0000256" key="6">
    <source>
        <dbReference type="PROSITE-ProRule" id="PRU01362"/>
    </source>
</evidence>
<evidence type="ECO:0000256" key="2">
    <source>
        <dbReference type="ARBA" id="ARBA00022676"/>
    </source>
</evidence>
<evidence type="ECO:0000256" key="3">
    <source>
        <dbReference type="ARBA" id="ARBA00022679"/>
    </source>
</evidence>
<protein>
    <recommendedName>
        <fullName evidence="7">DarT domain-containing protein</fullName>
    </recommendedName>
</protein>
<proteinExistence type="inferred from homology"/>
<dbReference type="Proteomes" id="UP000199412">
    <property type="component" value="Unassembled WGS sequence"/>
</dbReference>
<dbReference type="STRING" id="69960.SAMN05421720_102135"/>
<comment type="catalytic activity">
    <reaction evidence="6">
        <text>a thymidine in DNA + NAD(+) = an N-(ADP-alpha-D-ribosyl)-thymidine in DNA + nicotinamide + H(+)</text>
        <dbReference type="Rhea" id="RHEA:71651"/>
        <dbReference type="Rhea" id="RHEA-COMP:13556"/>
        <dbReference type="Rhea" id="RHEA-COMP:18051"/>
        <dbReference type="ChEBI" id="CHEBI:15378"/>
        <dbReference type="ChEBI" id="CHEBI:17154"/>
        <dbReference type="ChEBI" id="CHEBI:57540"/>
        <dbReference type="ChEBI" id="CHEBI:137386"/>
        <dbReference type="ChEBI" id="CHEBI:191199"/>
    </reaction>
</comment>
<dbReference type="Pfam" id="PF14487">
    <property type="entry name" value="DarT"/>
    <property type="match status" value="1"/>
</dbReference>
<feature type="active site" description="Proton acceptor" evidence="6">
    <location>
        <position position="52"/>
    </location>
</feature>
<feature type="binding site" evidence="6">
    <location>
        <begin position="13"/>
        <end position="15"/>
    </location>
    <ligand>
        <name>NAD(+)</name>
        <dbReference type="ChEBI" id="CHEBI:57540"/>
    </ligand>
</feature>